<comment type="caution">
    <text evidence="7">The sequence shown here is derived from an EMBL/GenBank/DDBJ whole genome shotgun (WGS) entry which is preliminary data.</text>
</comment>
<evidence type="ECO:0000256" key="4">
    <source>
        <dbReference type="ARBA" id="ARBA00023212"/>
    </source>
</evidence>
<keyword evidence="8" id="KW-1185">Reference proteome</keyword>
<evidence type="ECO:0008006" key="9">
    <source>
        <dbReference type="Google" id="ProtNLM"/>
    </source>
</evidence>
<organism evidence="7 8">
    <name type="scientific">Coregonus suidteri</name>
    <dbReference type="NCBI Taxonomy" id="861788"/>
    <lineage>
        <taxon>Eukaryota</taxon>
        <taxon>Metazoa</taxon>
        <taxon>Chordata</taxon>
        <taxon>Craniata</taxon>
        <taxon>Vertebrata</taxon>
        <taxon>Euteleostomi</taxon>
        <taxon>Actinopterygii</taxon>
        <taxon>Neopterygii</taxon>
        <taxon>Teleostei</taxon>
        <taxon>Protacanthopterygii</taxon>
        <taxon>Salmoniformes</taxon>
        <taxon>Salmonidae</taxon>
        <taxon>Coregoninae</taxon>
        <taxon>Coregonus</taxon>
    </lineage>
</organism>
<gene>
    <name evidence="7" type="ORF">J4Q44_G00152470</name>
</gene>
<keyword evidence="3" id="KW-0963">Cytoplasm</keyword>
<dbReference type="GO" id="GO:0097546">
    <property type="term" value="C:ciliary base"/>
    <property type="evidence" value="ECO:0007669"/>
    <property type="project" value="TreeGrafter"/>
</dbReference>
<evidence type="ECO:0000313" key="7">
    <source>
        <dbReference type="EMBL" id="KAK6313788.1"/>
    </source>
</evidence>
<evidence type="ECO:0000256" key="6">
    <source>
        <dbReference type="ARBA" id="ARBA00034777"/>
    </source>
</evidence>
<accession>A0AAN8QWW0</accession>
<dbReference type="Proteomes" id="UP001356427">
    <property type="component" value="Unassembled WGS sequence"/>
</dbReference>
<evidence type="ECO:0000256" key="5">
    <source>
        <dbReference type="ARBA" id="ARBA00023273"/>
    </source>
</evidence>
<proteinExistence type="inferred from homology"/>
<evidence type="ECO:0000256" key="1">
    <source>
        <dbReference type="ARBA" id="ARBA00004138"/>
    </source>
</evidence>
<dbReference type="Pfam" id="PF14886">
    <property type="entry name" value="FAM183"/>
    <property type="match status" value="1"/>
</dbReference>
<keyword evidence="4" id="KW-0206">Cytoskeleton</keyword>
<dbReference type="AlphaFoldDB" id="A0AAN8QWW0"/>
<dbReference type="InterPro" id="IPR029214">
    <property type="entry name" value="CFAP144"/>
</dbReference>
<name>A0AAN8QWW0_9TELE</name>
<comment type="similarity">
    <text evidence="6">Belongs to the CFAP144 family.</text>
</comment>
<keyword evidence="5" id="KW-0966">Cell projection</keyword>
<dbReference type="GO" id="GO:0005856">
    <property type="term" value="C:cytoskeleton"/>
    <property type="evidence" value="ECO:0007669"/>
    <property type="project" value="UniProtKB-SubCell"/>
</dbReference>
<dbReference type="PANTHER" id="PTHR33865:SF3">
    <property type="entry name" value="PROTEIN FAM183B"/>
    <property type="match status" value="1"/>
</dbReference>
<reference evidence="7 8" key="1">
    <citation type="submission" date="2021-04" db="EMBL/GenBank/DDBJ databases">
        <authorList>
            <person name="De Guttry C."/>
            <person name="Zahm M."/>
            <person name="Klopp C."/>
            <person name="Cabau C."/>
            <person name="Louis A."/>
            <person name="Berthelot C."/>
            <person name="Parey E."/>
            <person name="Roest Crollius H."/>
            <person name="Montfort J."/>
            <person name="Robinson-Rechavi M."/>
            <person name="Bucao C."/>
            <person name="Bouchez O."/>
            <person name="Gislard M."/>
            <person name="Lluch J."/>
            <person name="Milhes M."/>
            <person name="Lampietro C."/>
            <person name="Lopez Roques C."/>
            <person name="Donnadieu C."/>
            <person name="Braasch I."/>
            <person name="Desvignes T."/>
            <person name="Postlethwait J."/>
            <person name="Bobe J."/>
            <person name="Wedekind C."/>
            <person name="Guiguen Y."/>
        </authorList>
    </citation>
    <scope>NUCLEOTIDE SEQUENCE [LARGE SCALE GENOMIC DNA]</scope>
    <source>
        <strain evidence="7">Cs_M1</strain>
        <tissue evidence="7">Blood</tissue>
    </source>
</reference>
<protein>
    <recommendedName>
        <fullName evidence="9">Family with sequence similarity 183 member A</fullName>
    </recommendedName>
</protein>
<evidence type="ECO:0000256" key="2">
    <source>
        <dbReference type="ARBA" id="ARBA00004245"/>
    </source>
</evidence>
<evidence type="ECO:0000256" key="3">
    <source>
        <dbReference type="ARBA" id="ARBA00022490"/>
    </source>
</evidence>
<sequence>MAAVKQSKEKDPADIVNQNAIHIETIKKENRSQKVYTLFSINPYKRLHILTDKPMAGNKTHDKVEEDPAFLKAIHGACLEPTKKYTHPQTESQEIGWISRPLIVSDRSDRRLNWSRQNSEITKYMDAAWRLKEQTQDLG</sequence>
<dbReference type="PANTHER" id="PTHR33865">
    <property type="entry name" value="PROTEIN FAM183B"/>
    <property type="match status" value="1"/>
</dbReference>
<dbReference type="EMBL" id="JAGTTL010000013">
    <property type="protein sequence ID" value="KAK6313788.1"/>
    <property type="molecule type" value="Genomic_DNA"/>
</dbReference>
<comment type="subcellular location">
    <subcellularLocation>
        <location evidence="1">Cell projection</location>
        <location evidence="1">Cilium</location>
    </subcellularLocation>
    <subcellularLocation>
        <location evidence="2">Cytoplasm</location>
        <location evidence="2">Cytoskeleton</location>
    </subcellularLocation>
</comment>
<evidence type="ECO:0000313" key="8">
    <source>
        <dbReference type="Proteomes" id="UP001356427"/>
    </source>
</evidence>